<dbReference type="PROSITE" id="PS50059">
    <property type="entry name" value="FKBP_PPIASE"/>
    <property type="match status" value="1"/>
</dbReference>
<evidence type="ECO:0000313" key="9">
    <source>
        <dbReference type="EMBL" id="GAA3037586.1"/>
    </source>
</evidence>
<comment type="caution">
    <text evidence="9">The sequence shown here is derived from an EMBL/GenBank/DDBJ whole genome shotgun (WGS) entry which is preliminary data.</text>
</comment>
<evidence type="ECO:0000256" key="1">
    <source>
        <dbReference type="ARBA" id="ARBA00000971"/>
    </source>
</evidence>
<dbReference type="GO" id="GO:0016853">
    <property type="term" value="F:isomerase activity"/>
    <property type="evidence" value="ECO:0007669"/>
    <property type="project" value="UniProtKB-KW"/>
</dbReference>
<dbReference type="Pfam" id="PF00254">
    <property type="entry name" value="FKBP_C"/>
    <property type="match status" value="1"/>
</dbReference>
<dbReference type="EMBL" id="BAAAVS010000024">
    <property type="protein sequence ID" value="GAA3037586.1"/>
    <property type="molecule type" value="Genomic_DNA"/>
</dbReference>
<dbReference type="InterPro" id="IPR046357">
    <property type="entry name" value="PPIase_dom_sf"/>
</dbReference>
<reference evidence="10" key="1">
    <citation type="journal article" date="2019" name="Int. J. Syst. Evol. Microbiol.">
        <title>The Global Catalogue of Microorganisms (GCM) 10K type strain sequencing project: providing services to taxonomists for standard genome sequencing and annotation.</title>
        <authorList>
            <consortium name="The Broad Institute Genomics Platform"/>
            <consortium name="The Broad Institute Genome Sequencing Center for Infectious Disease"/>
            <person name="Wu L."/>
            <person name="Ma J."/>
        </authorList>
    </citation>
    <scope>NUCLEOTIDE SEQUENCE [LARGE SCALE GENOMIC DNA]</scope>
    <source>
        <strain evidence="10">JCM 14234</strain>
    </source>
</reference>
<dbReference type="EC" id="5.2.1.8" evidence="5"/>
<comment type="catalytic activity">
    <reaction evidence="1 4 5">
        <text>[protein]-peptidylproline (omega=180) = [protein]-peptidylproline (omega=0)</text>
        <dbReference type="Rhea" id="RHEA:16237"/>
        <dbReference type="Rhea" id="RHEA-COMP:10747"/>
        <dbReference type="Rhea" id="RHEA-COMP:10748"/>
        <dbReference type="ChEBI" id="CHEBI:83833"/>
        <dbReference type="ChEBI" id="CHEBI:83834"/>
        <dbReference type="EC" id="5.2.1.8"/>
    </reaction>
</comment>
<dbReference type="Gene3D" id="3.10.50.40">
    <property type="match status" value="1"/>
</dbReference>
<evidence type="ECO:0000313" key="10">
    <source>
        <dbReference type="Proteomes" id="UP001501035"/>
    </source>
</evidence>
<sequence>MRKSAFVPALAAVTVLALAGCGSNDKKKDEAAPESGTCPTAAPAADAKADWTLTGTTGSIKVVAPTATHAPGVTVQEPFAVAQTTVHTLHEGKGDKAIEVSQMVSVCYLGVNGRTGKVFDSAYQRGTPASFPLTNVVTGFQKAIVGQKPGATVAVAMTPEDGYKPMGGQADAGIEADDPLIFVLQIRGIEKTDGSE</sequence>
<keyword evidence="7" id="KW-0732">Signal</keyword>
<dbReference type="Proteomes" id="UP001501035">
    <property type="component" value="Unassembled WGS sequence"/>
</dbReference>
<feature type="signal peptide" evidence="7">
    <location>
        <begin position="1"/>
        <end position="19"/>
    </location>
</feature>
<feature type="chain" id="PRO_5045789591" description="Peptidyl-prolyl cis-trans isomerase" evidence="7">
    <location>
        <begin position="20"/>
        <end position="196"/>
    </location>
</feature>
<evidence type="ECO:0000256" key="2">
    <source>
        <dbReference type="ARBA" id="ARBA00023110"/>
    </source>
</evidence>
<evidence type="ECO:0000256" key="3">
    <source>
        <dbReference type="ARBA" id="ARBA00023235"/>
    </source>
</evidence>
<evidence type="ECO:0000256" key="5">
    <source>
        <dbReference type="RuleBase" id="RU003915"/>
    </source>
</evidence>
<feature type="domain" description="PPIase FKBP-type" evidence="8">
    <location>
        <begin position="101"/>
        <end position="190"/>
    </location>
</feature>
<comment type="similarity">
    <text evidence="5">Belongs to the FKBP-type PPIase family.</text>
</comment>
<feature type="region of interest" description="Disordered" evidence="6">
    <location>
        <begin position="23"/>
        <end position="43"/>
    </location>
</feature>
<evidence type="ECO:0000256" key="4">
    <source>
        <dbReference type="PROSITE-ProRule" id="PRU00277"/>
    </source>
</evidence>
<evidence type="ECO:0000259" key="8">
    <source>
        <dbReference type="PROSITE" id="PS50059"/>
    </source>
</evidence>
<dbReference type="RefSeq" id="WP_290704671.1">
    <property type="nucleotide sequence ID" value="NZ_BAAAVS010000024.1"/>
</dbReference>
<protein>
    <recommendedName>
        <fullName evidence="5">Peptidyl-prolyl cis-trans isomerase</fullName>
        <ecNumber evidence="5">5.2.1.8</ecNumber>
    </recommendedName>
</protein>
<proteinExistence type="inferred from homology"/>
<evidence type="ECO:0000256" key="6">
    <source>
        <dbReference type="SAM" id="MobiDB-lite"/>
    </source>
</evidence>
<keyword evidence="2 4" id="KW-0697">Rotamase</keyword>
<accession>A0ABP6LFF5</accession>
<dbReference type="SUPFAM" id="SSF54534">
    <property type="entry name" value="FKBP-like"/>
    <property type="match status" value="1"/>
</dbReference>
<gene>
    <name evidence="9" type="ORF">GCM10010528_17730</name>
</gene>
<keyword evidence="10" id="KW-1185">Reference proteome</keyword>
<evidence type="ECO:0000256" key="7">
    <source>
        <dbReference type="SAM" id="SignalP"/>
    </source>
</evidence>
<dbReference type="InterPro" id="IPR001179">
    <property type="entry name" value="PPIase_FKBP_dom"/>
</dbReference>
<dbReference type="PROSITE" id="PS51257">
    <property type="entry name" value="PROKAR_LIPOPROTEIN"/>
    <property type="match status" value="1"/>
</dbReference>
<organism evidence="9 10">
    <name type="scientific">Gordonia defluvii</name>
    <dbReference type="NCBI Taxonomy" id="283718"/>
    <lineage>
        <taxon>Bacteria</taxon>
        <taxon>Bacillati</taxon>
        <taxon>Actinomycetota</taxon>
        <taxon>Actinomycetes</taxon>
        <taxon>Mycobacteriales</taxon>
        <taxon>Gordoniaceae</taxon>
        <taxon>Gordonia</taxon>
    </lineage>
</organism>
<keyword evidence="3 4" id="KW-0413">Isomerase</keyword>
<name>A0ABP6LFF5_9ACTN</name>